<keyword evidence="3" id="KW-1185">Reference proteome</keyword>
<organism evidence="2 3">
    <name type="scientific">Thermococcus celericrescens</name>
    <dbReference type="NCBI Taxonomy" id="227598"/>
    <lineage>
        <taxon>Archaea</taxon>
        <taxon>Methanobacteriati</taxon>
        <taxon>Methanobacteriota</taxon>
        <taxon>Thermococci</taxon>
        <taxon>Thermococcales</taxon>
        <taxon>Thermococcaceae</taxon>
        <taxon>Thermococcus</taxon>
    </lineage>
</organism>
<keyword evidence="1" id="KW-1133">Transmembrane helix</keyword>
<evidence type="ECO:0000256" key="1">
    <source>
        <dbReference type="SAM" id="Phobius"/>
    </source>
</evidence>
<dbReference type="Proteomes" id="UP000053462">
    <property type="component" value="Unassembled WGS sequence"/>
</dbReference>
<proteinExistence type="predicted"/>
<dbReference type="OrthoDB" id="97702at2157"/>
<gene>
    <name evidence="2" type="ORF">APY94_05660</name>
</gene>
<dbReference type="AlphaFoldDB" id="A0A100XXZ1"/>
<keyword evidence="1" id="KW-0812">Transmembrane</keyword>
<keyword evidence="1" id="KW-0472">Membrane</keyword>
<sequence length="74" mass="7864">MKRLVYYISTLLAAVALFWPVIYGSVPALRVLPGNPVVQGIMGLVLFGGLAYMTFDETAEETGGIGEKGELTAS</sequence>
<name>A0A100XXZ1_9EURY</name>
<feature type="transmembrane region" description="Helical" evidence="1">
    <location>
        <begin position="34"/>
        <end position="55"/>
    </location>
</feature>
<accession>A0A100XXZ1</accession>
<protein>
    <submittedName>
        <fullName evidence="2">Uncharacterized protein</fullName>
    </submittedName>
</protein>
<evidence type="ECO:0000313" key="3">
    <source>
        <dbReference type="Proteomes" id="UP000053462"/>
    </source>
</evidence>
<evidence type="ECO:0000313" key="2">
    <source>
        <dbReference type="EMBL" id="KUH33451.1"/>
    </source>
</evidence>
<dbReference type="RefSeq" id="WP_058938707.1">
    <property type="nucleotide sequence ID" value="NZ_LLYW01000019.1"/>
</dbReference>
<dbReference type="EMBL" id="LLYW01000019">
    <property type="protein sequence ID" value="KUH33451.1"/>
    <property type="molecule type" value="Genomic_DNA"/>
</dbReference>
<comment type="caution">
    <text evidence="2">The sequence shown here is derived from an EMBL/GenBank/DDBJ whole genome shotgun (WGS) entry which is preliminary data.</text>
</comment>
<reference evidence="2 3" key="1">
    <citation type="submission" date="2015-10" db="EMBL/GenBank/DDBJ databases">
        <title>Draft genome sequence of Thermococcus celericrescens strain DSM 17994.</title>
        <authorList>
            <person name="Hong S.-J."/>
            <person name="Park C.-E."/>
            <person name="Shin J.-H."/>
        </authorList>
    </citation>
    <scope>NUCLEOTIDE SEQUENCE [LARGE SCALE GENOMIC DNA]</scope>
    <source>
        <strain evidence="2 3">DSM 17994</strain>
    </source>
</reference>